<evidence type="ECO:0008006" key="4">
    <source>
        <dbReference type="Google" id="ProtNLM"/>
    </source>
</evidence>
<dbReference type="RefSeq" id="WP_017710742.1">
    <property type="nucleotide sequence ID" value="NZ_KB235933.1"/>
</dbReference>
<organism evidence="2 3">
    <name type="scientific">Prochlorothrix hollandica PCC 9006 = CALU 1027</name>
    <dbReference type="NCBI Taxonomy" id="317619"/>
    <lineage>
        <taxon>Bacteria</taxon>
        <taxon>Bacillati</taxon>
        <taxon>Cyanobacteriota</taxon>
        <taxon>Cyanophyceae</taxon>
        <taxon>Prochlorotrichales</taxon>
        <taxon>Prochlorotrichaceae</taxon>
        <taxon>Prochlorothrix</taxon>
    </lineage>
</organism>
<protein>
    <recommendedName>
        <fullName evidence="4">DUF2281 domain-containing protein</fullName>
    </recommendedName>
</protein>
<proteinExistence type="predicted"/>
<evidence type="ECO:0000256" key="1">
    <source>
        <dbReference type="SAM" id="MobiDB-lite"/>
    </source>
</evidence>
<feature type="region of interest" description="Disordered" evidence="1">
    <location>
        <begin position="38"/>
        <end position="72"/>
    </location>
</feature>
<dbReference type="STRING" id="317619.GCA_000332315_00016"/>
<dbReference type="Proteomes" id="UP000034681">
    <property type="component" value="Unassembled WGS sequence"/>
</dbReference>
<dbReference type="OrthoDB" id="9815166at2"/>
<reference evidence="2" key="1">
    <citation type="submission" date="2012-04" db="EMBL/GenBank/DDBJ databases">
        <authorList>
            <person name="Borisov I.G."/>
            <person name="Ivanikova N.V."/>
            <person name="Pinevich A.V."/>
        </authorList>
    </citation>
    <scope>NUCLEOTIDE SEQUENCE</scope>
    <source>
        <strain evidence="2">CALU 1027</strain>
    </source>
</reference>
<keyword evidence="3" id="KW-1185">Reference proteome</keyword>
<sequence>MTPKEQLLLELEQAPDVVIELVLGWLQSLKELFQRTQEESINWPATPVTPPTQAEESTGSINAQSADDGDLD</sequence>
<accession>A0A0M2PSQ3</accession>
<gene>
    <name evidence="2" type="ORF">PROH_06370</name>
</gene>
<evidence type="ECO:0000313" key="3">
    <source>
        <dbReference type="Proteomes" id="UP000034681"/>
    </source>
</evidence>
<evidence type="ECO:0000313" key="2">
    <source>
        <dbReference type="EMBL" id="KKI99555.1"/>
    </source>
</evidence>
<feature type="compositionally biased region" description="Polar residues" evidence="1">
    <location>
        <begin position="51"/>
        <end position="65"/>
    </location>
</feature>
<name>A0A0M2PSQ3_PROHO</name>
<dbReference type="AlphaFoldDB" id="A0A0M2PSQ3"/>
<dbReference type="EMBL" id="AJTX02000004">
    <property type="protein sequence ID" value="KKI99555.1"/>
    <property type="molecule type" value="Genomic_DNA"/>
</dbReference>
<comment type="caution">
    <text evidence="2">The sequence shown here is derived from an EMBL/GenBank/DDBJ whole genome shotgun (WGS) entry which is preliminary data.</text>
</comment>